<evidence type="ECO:0000313" key="1">
    <source>
        <dbReference type="EMBL" id="MCP8889050.1"/>
    </source>
</evidence>
<dbReference type="Proteomes" id="UP001060275">
    <property type="component" value="Unassembled WGS sequence"/>
</dbReference>
<protein>
    <recommendedName>
        <fullName evidence="3">IS110 family transposase</fullName>
    </recommendedName>
</protein>
<keyword evidence="2" id="KW-1185">Reference proteome</keyword>
<name>A0A9Q4ASJ3_9HYPH</name>
<dbReference type="EMBL" id="JAMWDU010000010">
    <property type="protein sequence ID" value="MCP8889050.1"/>
    <property type="molecule type" value="Genomic_DNA"/>
</dbReference>
<reference evidence="1" key="1">
    <citation type="submission" date="2022-06" db="EMBL/GenBank/DDBJ databases">
        <title>Devosia sp. XJ19-45 genome assembly.</title>
        <authorList>
            <person name="Li B."/>
            <person name="Cai M."/>
            <person name="Nie G."/>
            <person name="Li W."/>
        </authorList>
    </citation>
    <scope>NUCLEOTIDE SEQUENCE</scope>
    <source>
        <strain evidence="1">XJ19-45</strain>
    </source>
</reference>
<accession>A0A9Q4ASJ3</accession>
<comment type="caution">
    <text evidence="1">The sequence shown here is derived from an EMBL/GenBank/DDBJ whole genome shotgun (WGS) entry which is preliminary data.</text>
</comment>
<sequence>MAYFVGLDVSVLETAVCVVDEAGRIICEQKVPCEPDDIGRASLTPLRTDWLPG</sequence>
<gene>
    <name evidence="1" type="ORF">NF348_18220</name>
</gene>
<evidence type="ECO:0000313" key="2">
    <source>
        <dbReference type="Proteomes" id="UP001060275"/>
    </source>
</evidence>
<proteinExistence type="predicted"/>
<evidence type="ECO:0008006" key="3">
    <source>
        <dbReference type="Google" id="ProtNLM"/>
    </source>
</evidence>
<dbReference type="AlphaFoldDB" id="A0A9Q4ASJ3"/>
<organism evidence="1 2">
    <name type="scientific">Devosia ureilytica</name>
    <dbReference type="NCBI Taxonomy" id="2952754"/>
    <lineage>
        <taxon>Bacteria</taxon>
        <taxon>Pseudomonadati</taxon>
        <taxon>Pseudomonadota</taxon>
        <taxon>Alphaproteobacteria</taxon>
        <taxon>Hyphomicrobiales</taxon>
        <taxon>Devosiaceae</taxon>
        <taxon>Devosia</taxon>
    </lineage>
</organism>